<gene>
    <name evidence="2" type="ORF">FRACA_520021</name>
</gene>
<evidence type="ECO:0000256" key="1">
    <source>
        <dbReference type="SAM" id="MobiDB-lite"/>
    </source>
</evidence>
<feature type="region of interest" description="Disordered" evidence="1">
    <location>
        <begin position="1"/>
        <end position="56"/>
    </location>
</feature>
<proteinExistence type="predicted"/>
<name>A0A2I2KYM3_9ACTN</name>
<accession>A0A2I2KYM3</accession>
<sequence length="158" mass="15367">MMSARGWFASRPRRTGSSADDGVARWVDSRDNRPRTRRGSGGDSCPSRGITGDPSSPDIAAVVAEARSAPGVAGVAVAGVLAVGAAEVASRAGAAGGVAARPRPSGVDASRLAAVETGRAASSADPDSLVGAAGDVAPVVTGAASGTGRSCVGTRQRA</sequence>
<evidence type="ECO:0000313" key="3">
    <source>
        <dbReference type="Proteomes" id="UP000234331"/>
    </source>
</evidence>
<dbReference type="EMBL" id="FZMO01000468">
    <property type="protein sequence ID" value="SNQ50756.1"/>
    <property type="molecule type" value="Genomic_DNA"/>
</dbReference>
<keyword evidence="3" id="KW-1185">Reference proteome</keyword>
<dbReference type="Proteomes" id="UP000234331">
    <property type="component" value="Unassembled WGS sequence"/>
</dbReference>
<protein>
    <submittedName>
        <fullName evidence="2">Uncharacterized protein</fullName>
    </submittedName>
</protein>
<organism evidence="2 3">
    <name type="scientific">Frankia canadensis</name>
    <dbReference type="NCBI Taxonomy" id="1836972"/>
    <lineage>
        <taxon>Bacteria</taxon>
        <taxon>Bacillati</taxon>
        <taxon>Actinomycetota</taxon>
        <taxon>Actinomycetes</taxon>
        <taxon>Frankiales</taxon>
        <taxon>Frankiaceae</taxon>
        <taxon>Frankia</taxon>
    </lineage>
</organism>
<dbReference type="AlphaFoldDB" id="A0A2I2KYM3"/>
<reference evidence="2 3" key="1">
    <citation type="submission" date="2017-06" db="EMBL/GenBank/DDBJ databases">
        <authorList>
            <person name="Kim H.J."/>
            <person name="Triplett B.A."/>
        </authorList>
    </citation>
    <scope>NUCLEOTIDE SEQUENCE [LARGE SCALE GENOMIC DNA]</scope>
    <source>
        <strain evidence="2">FRACA_ARgP5</strain>
    </source>
</reference>
<evidence type="ECO:0000313" key="2">
    <source>
        <dbReference type="EMBL" id="SNQ50756.1"/>
    </source>
</evidence>